<dbReference type="EMBL" id="JAWNGG020000005">
    <property type="protein sequence ID" value="KAK9310132.1"/>
    <property type="molecule type" value="Genomic_DNA"/>
</dbReference>
<feature type="region of interest" description="Disordered" evidence="1">
    <location>
        <begin position="1"/>
        <end position="40"/>
    </location>
</feature>
<evidence type="ECO:0000256" key="1">
    <source>
        <dbReference type="SAM" id="MobiDB-lite"/>
    </source>
</evidence>
<organism evidence="2 3">
    <name type="scientific">Tetragonisca angustula</name>
    <dbReference type="NCBI Taxonomy" id="166442"/>
    <lineage>
        <taxon>Eukaryota</taxon>
        <taxon>Metazoa</taxon>
        <taxon>Ecdysozoa</taxon>
        <taxon>Arthropoda</taxon>
        <taxon>Hexapoda</taxon>
        <taxon>Insecta</taxon>
        <taxon>Pterygota</taxon>
        <taxon>Neoptera</taxon>
        <taxon>Endopterygota</taxon>
        <taxon>Hymenoptera</taxon>
        <taxon>Apocrita</taxon>
        <taxon>Aculeata</taxon>
        <taxon>Apoidea</taxon>
        <taxon>Anthophila</taxon>
        <taxon>Apidae</taxon>
        <taxon>Tetragonisca</taxon>
    </lineage>
</organism>
<evidence type="ECO:0000313" key="2">
    <source>
        <dbReference type="EMBL" id="KAK9310132.1"/>
    </source>
</evidence>
<gene>
    <name evidence="2" type="ORF">QLX08_000422</name>
</gene>
<proteinExistence type="predicted"/>
<dbReference type="AlphaFoldDB" id="A0AAW1AIR0"/>
<sequence length="134" mass="14789">MKENRELGGKASTTGLSMASNSRPMEFQRPRRRIHQRIPNAVEEPALSDDVARCGCEYASISVVRGSSHTFHVSRRPDTDLHKDPEFIAQRVNAADDKDDGSVEIRPGGLSIRSSLSFAARSTILLIYGYCSLP</sequence>
<keyword evidence="3" id="KW-1185">Reference proteome</keyword>
<protein>
    <submittedName>
        <fullName evidence="2">Uncharacterized protein</fullName>
    </submittedName>
</protein>
<evidence type="ECO:0000313" key="3">
    <source>
        <dbReference type="Proteomes" id="UP001432146"/>
    </source>
</evidence>
<accession>A0AAW1AIR0</accession>
<dbReference type="Proteomes" id="UP001432146">
    <property type="component" value="Unassembled WGS sequence"/>
</dbReference>
<reference evidence="2 3" key="1">
    <citation type="submission" date="2024-05" db="EMBL/GenBank/DDBJ databases">
        <title>The nuclear and mitochondrial genome assemblies of Tetragonisca angustula (Apidae: Meliponini), a tiny yet remarkable pollinator in the Neotropics.</title>
        <authorList>
            <person name="Ferrari R."/>
            <person name="Ricardo P.C."/>
            <person name="Dias F.C."/>
            <person name="Araujo N.S."/>
            <person name="Soares D.O."/>
            <person name="Zhou Q.-S."/>
            <person name="Zhu C.-D."/>
            <person name="Coutinho L."/>
            <person name="Airas M.C."/>
            <person name="Batista T.M."/>
        </authorList>
    </citation>
    <scope>NUCLEOTIDE SEQUENCE [LARGE SCALE GENOMIC DNA]</scope>
    <source>
        <strain evidence="2">ASF017062</strain>
        <tissue evidence="2">Abdomen</tissue>
    </source>
</reference>
<comment type="caution">
    <text evidence="2">The sequence shown here is derived from an EMBL/GenBank/DDBJ whole genome shotgun (WGS) entry which is preliminary data.</text>
</comment>
<name>A0AAW1AIR0_9HYME</name>
<feature type="compositionally biased region" description="Polar residues" evidence="1">
    <location>
        <begin position="11"/>
        <end position="23"/>
    </location>
</feature>